<feature type="region of interest" description="Disordered" evidence="5">
    <location>
        <begin position="933"/>
        <end position="983"/>
    </location>
</feature>
<dbReference type="PROSITE" id="PS50135">
    <property type="entry name" value="ZF_ZZ_2"/>
    <property type="match status" value="1"/>
</dbReference>
<feature type="domain" description="SWIM-type" evidence="8">
    <location>
        <begin position="210"/>
        <end position="243"/>
    </location>
</feature>
<evidence type="ECO:0000256" key="4">
    <source>
        <dbReference type="PROSITE-ProRule" id="PRU00228"/>
    </source>
</evidence>
<gene>
    <name evidence="9" type="ORF">LSH36_606g04066</name>
</gene>
<feature type="region of interest" description="Disordered" evidence="5">
    <location>
        <begin position="815"/>
        <end position="834"/>
    </location>
</feature>
<dbReference type="GO" id="GO:0008270">
    <property type="term" value="F:zinc ion binding"/>
    <property type="evidence" value="ECO:0007669"/>
    <property type="project" value="UniProtKB-KW"/>
</dbReference>
<evidence type="ECO:0000256" key="2">
    <source>
        <dbReference type="ARBA" id="ARBA00022771"/>
    </source>
</evidence>
<reference evidence="9" key="1">
    <citation type="journal article" date="2023" name="Mol. Biol. Evol.">
        <title>Third-Generation Sequencing Reveals the Adaptive Role of the Epigenome in Three Deep-Sea Polychaetes.</title>
        <authorList>
            <person name="Perez M."/>
            <person name="Aroh O."/>
            <person name="Sun Y."/>
            <person name="Lan Y."/>
            <person name="Juniper S.K."/>
            <person name="Young C.R."/>
            <person name="Angers B."/>
            <person name="Qian P.Y."/>
        </authorList>
    </citation>
    <scope>NUCLEOTIDE SEQUENCE</scope>
    <source>
        <strain evidence="9">P08H-3</strain>
    </source>
</reference>
<dbReference type="InterPro" id="IPR001841">
    <property type="entry name" value="Znf_RING"/>
</dbReference>
<dbReference type="PROSITE" id="PS01357">
    <property type="entry name" value="ZF_ZZ_1"/>
    <property type="match status" value="1"/>
</dbReference>
<dbReference type="CDD" id="cd02340">
    <property type="entry name" value="ZZ_NBR1_like"/>
    <property type="match status" value="1"/>
</dbReference>
<dbReference type="Pfam" id="PF13639">
    <property type="entry name" value="zf-RING_2"/>
    <property type="match status" value="1"/>
</dbReference>
<feature type="domain" description="RING-type" evidence="6">
    <location>
        <begin position="519"/>
        <end position="560"/>
    </location>
</feature>
<proteinExistence type="predicted"/>
<feature type="compositionally biased region" description="Low complexity" evidence="5">
    <location>
        <begin position="775"/>
        <end position="785"/>
    </location>
</feature>
<evidence type="ECO:0000256" key="3">
    <source>
        <dbReference type="ARBA" id="ARBA00022833"/>
    </source>
</evidence>
<dbReference type="InterPro" id="IPR000433">
    <property type="entry name" value="Znf_ZZ"/>
</dbReference>
<dbReference type="InterPro" id="IPR007527">
    <property type="entry name" value="Znf_SWIM"/>
</dbReference>
<dbReference type="InterPro" id="IPR013083">
    <property type="entry name" value="Znf_RING/FYVE/PHD"/>
</dbReference>
<dbReference type="SUPFAM" id="SSF57850">
    <property type="entry name" value="RING/U-box"/>
    <property type="match status" value="3"/>
</dbReference>
<feature type="domain" description="ZZ-type" evidence="7">
    <location>
        <begin position="393"/>
        <end position="444"/>
    </location>
</feature>
<dbReference type="Proteomes" id="UP001208570">
    <property type="component" value="Unassembled WGS sequence"/>
</dbReference>
<dbReference type="AlphaFoldDB" id="A0AAD9MXC5"/>
<organism evidence="9 10">
    <name type="scientific">Paralvinella palmiformis</name>
    <dbReference type="NCBI Taxonomy" id="53620"/>
    <lineage>
        <taxon>Eukaryota</taxon>
        <taxon>Metazoa</taxon>
        <taxon>Spiralia</taxon>
        <taxon>Lophotrochozoa</taxon>
        <taxon>Annelida</taxon>
        <taxon>Polychaeta</taxon>
        <taxon>Sedentaria</taxon>
        <taxon>Canalipalpata</taxon>
        <taxon>Terebellida</taxon>
        <taxon>Terebelliformia</taxon>
        <taxon>Alvinellidae</taxon>
        <taxon>Paralvinella</taxon>
    </lineage>
</organism>
<evidence type="ECO:0000259" key="7">
    <source>
        <dbReference type="PROSITE" id="PS50135"/>
    </source>
</evidence>
<dbReference type="InterPro" id="IPR043145">
    <property type="entry name" value="Znf_ZZ_sf"/>
</dbReference>
<evidence type="ECO:0000313" key="9">
    <source>
        <dbReference type="EMBL" id="KAK2146469.1"/>
    </source>
</evidence>
<feature type="compositionally biased region" description="Polar residues" evidence="5">
    <location>
        <begin position="765"/>
        <end position="774"/>
    </location>
</feature>
<keyword evidence="2 4" id="KW-0863">Zinc-finger</keyword>
<feature type="compositionally biased region" description="Polar residues" evidence="5">
    <location>
        <begin position="1022"/>
        <end position="1040"/>
    </location>
</feature>
<dbReference type="PROSITE" id="PS50966">
    <property type="entry name" value="ZF_SWIM"/>
    <property type="match status" value="1"/>
</dbReference>
<evidence type="ECO:0000256" key="5">
    <source>
        <dbReference type="SAM" id="MobiDB-lite"/>
    </source>
</evidence>
<dbReference type="InterPro" id="IPR039903">
    <property type="entry name" value="Zswim2"/>
</dbReference>
<dbReference type="PANTHER" id="PTHR21540:SF3">
    <property type="entry name" value="E3 UBIQUITIN-PROTEIN LIGASE ZSWIM2"/>
    <property type="match status" value="1"/>
</dbReference>
<dbReference type="PANTHER" id="PTHR21540">
    <property type="entry name" value="RING FINGER AND SWIM DOMAIN-CONTAINING PROTEIN 2"/>
    <property type="match status" value="1"/>
</dbReference>
<name>A0AAD9MXC5_9ANNE</name>
<feature type="domain" description="RING-type" evidence="6">
    <location>
        <begin position="313"/>
        <end position="364"/>
    </location>
</feature>
<evidence type="ECO:0000259" key="6">
    <source>
        <dbReference type="PROSITE" id="PS50089"/>
    </source>
</evidence>
<dbReference type="Gene3D" id="3.30.60.90">
    <property type="match status" value="1"/>
</dbReference>
<dbReference type="Pfam" id="PF00569">
    <property type="entry name" value="ZZ"/>
    <property type="match status" value="1"/>
</dbReference>
<keyword evidence="3" id="KW-0862">Zinc</keyword>
<keyword evidence="1" id="KW-0479">Metal-binding</keyword>
<dbReference type="SMART" id="SM00291">
    <property type="entry name" value="ZnF_ZZ"/>
    <property type="match status" value="1"/>
</dbReference>
<feature type="region of interest" description="Disordered" evidence="5">
    <location>
        <begin position="765"/>
        <end position="808"/>
    </location>
</feature>
<dbReference type="Pfam" id="PF04434">
    <property type="entry name" value="SWIM"/>
    <property type="match status" value="1"/>
</dbReference>
<evidence type="ECO:0000259" key="8">
    <source>
        <dbReference type="PROSITE" id="PS50966"/>
    </source>
</evidence>
<keyword evidence="10" id="KW-1185">Reference proteome</keyword>
<dbReference type="Gene3D" id="3.30.40.10">
    <property type="entry name" value="Zinc/RING finger domain, C3HC4 (zinc finger)"/>
    <property type="match status" value="2"/>
</dbReference>
<comment type="caution">
    <text evidence="9">The sequence shown here is derived from an EMBL/GenBank/DDBJ whole genome shotgun (WGS) entry which is preliminary data.</text>
</comment>
<feature type="region of interest" description="Disordered" evidence="5">
    <location>
        <begin position="661"/>
        <end position="688"/>
    </location>
</feature>
<dbReference type="GO" id="GO:0061630">
    <property type="term" value="F:ubiquitin protein ligase activity"/>
    <property type="evidence" value="ECO:0007669"/>
    <property type="project" value="InterPro"/>
</dbReference>
<sequence length="1059" mass="119432">MVRHKSTPIQPKRTGLMASSRTYIELWDWYDCVTPHHRILHITYQPARCNTLTTLVMGVYFLHDFRHAVQKSPKATTSVCTTETVYEPPTRNRMAAPASPIGSSQNEDALIFSGKWRLSCAFLLVIAMVRVIFSDLSVSRRLKFAKIGLKIESVIISRAHIMARSVPWRRVISDAASWHQDQALNSTIYILRQTGPTGFLLKEEGETKKFKVFLGDPHKCTCPVFVKEKDICKHISWILLKKFRVPRQNPITWQLGLVEREINEILQGILARQEARPNQTAKKYANIAAHMGHDLDGGQPVMQQREIGEDDVCPICQDELLAKHLPVTYCKFGCGNNVHIKCMKVWADHQKSSGKTTIECPFCREDFGPISLLQQEMKNSSERETRAERMNEHLGTTCRKCHVCPIKGKCYKCSVCADYHLCQVCFNTPVHLEHNFLFRQKFTQRWRPAANRSQGGLLPDAVLTNLMTRDISEQDYDLLLQLDNQSAQQLSDLTEETIQSFPMERIRQNGPLLAPGQQCRICLRGYEIGQFVRRLPCHHKFHRDCIDNWLLHRHPTCPVDGTVYSNESVRQMKEANMERLRQLRQNSSAQKEQNNNKNVRGFDTRRNRVLTNDDLDLEIPGIGIARLPSLNDNFANHSQNNQDRRVHNRSNGSTIQSEQFEGHLQGDGQRSGLFVNKGTSSSPSGSTGVGDSFLAINNHGSSSSSLMGLTVGEVIRINVGQPRNDATEDDIIDVIETTNRRYYNDRDLISDDLLSQVLGDLRSISSHSNRSVPNSGAMGSAGSGSQRSHLRRHSPAAENSVDDVGSASAVEQGQTFGNKNILFDPPQENSAKESFRQEIGLDNTNGRQNRLMRQQARLHTTGNTTNERPQIHDEPHRLDINVSGRQVDHIQKRLNSADEQGQISHIPSIPLPRNDNDIILGIGNLHSECNIVTRKPPPGGVGHHQGRLNSRINHRDFSTTRNRSHERSNSRERPDYSNNLDSLYIGHRPSSRVGFNSEFLLSATESKSSKTLQRARSKQGVKRNQSATRRTTTESDTQIVNGLFLSGNSLTSATDEQGP</sequence>
<evidence type="ECO:0000256" key="1">
    <source>
        <dbReference type="ARBA" id="ARBA00022723"/>
    </source>
</evidence>
<dbReference type="CDD" id="cd16494">
    <property type="entry name" value="RING-CH-C4HC3_ZSWM2"/>
    <property type="match status" value="1"/>
</dbReference>
<dbReference type="PROSITE" id="PS50089">
    <property type="entry name" value="ZF_RING_2"/>
    <property type="match status" value="2"/>
</dbReference>
<protein>
    <recommendedName>
        <fullName evidence="11">E3 ubiquitin-protein ligase ZSWIM2</fullName>
    </recommendedName>
</protein>
<evidence type="ECO:0008006" key="11">
    <source>
        <dbReference type="Google" id="ProtNLM"/>
    </source>
</evidence>
<feature type="compositionally biased region" description="Low complexity" evidence="5">
    <location>
        <begin position="678"/>
        <end position="688"/>
    </location>
</feature>
<dbReference type="SMART" id="SM00184">
    <property type="entry name" value="RING"/>
    <property type="match status" value="2"/>
</dbReference>
<accession>A0AAD9MXC5</accession>
<feature type="compositionally biased region" description="Polar residues" evidence="5">
    <location>
        <begin position="584"/>
        <end position="598"/>
    </location>
</feature>
<feature type="region of interest" description="Disordered" evidence="5">
    <location>
        <begin position="584"/>
        <end position="604"/>
    </location>
</feature>
<feature type="region of interest" description="Disordered" evidence="5">
    <location>
        <begin position="1005"/>
        <end position="1040"/>
    </location>
</feature>
<dbReference type="EMBL" id="JAODUP010000606">
    <property type="protein sequence ID" value="KAK2146469.1"/>
    <property type="molecule type" value="Genomic_DNA"/>
</dbReference>
<evidence type="ECO:0000313" key="10">
    <source>
        <dbReference type="Proteomes" id="UP001208570"/>
    </source>
</evidence>
<dbReference type="CDD" id="cd16486">
    <property type="entry name" value="mRING-H2-C3H2C2D_ZSWM2"/>
    <property type="match status" value="1"/>
</dbReference>
<feature type="compositionally biased region" description="Basic and acidic residues" evidence="5">
    <location>
        <begin position="953"/>
        <end position="975"/>
    </location>
</feature>